<reference evidence="1 2" key="1">
    <citation type="submission" date="2012-05" db="EMBL/GenBank/DDBJ databases">
        <authorList>
            <person name="Weinstock G."/>
            <person name="Sodergren E."/>
            <person name="Lobos E.A."/>
            <person name="Fulton L."/>
            <person name="Fulton R."/>
            <person name="Courtney L."/>
            <person name="Fronick C."/>
            <person name="O'Laughlin M."/>
            <person name="Godfrey J."/>
            <person name="Wilson R.M."/>
            <person name="Miner T."/>
            <person name="Farmer C."/>
            <person name="Delehaunty K."/>
            <person name="Cordes M."/>
            <person name="Minx P."/>
            <person name="Tomlinson C."/>
            <person name="Chen J."/>
            <person name="Wollam A."/>
            <person name="Pepin K.H."/>
            <person name="Bhonagiri V."/>
            <person name="Zhang X."/>
            <person name="Suruliraj S."/>
            <person name="Warren W."/>
            <person name="Mitreva M."/>
            <person name="Mardis E.R."/>
            <person name="Wilson R.K."/>
        </authorList>
    </citation>
    <scope>NUCLEOTIDE SEQUENCE [LARGE SCALE GENOMIC DNA]</scope>
    <source>
        <strain evidence="1 2">F0235</strain>
    </source>
</reference>
<name>L1MH49_9CORY</name>
<dbReference type="PATRIC" id="fig|1035195.3.peg.1333"/>
<organism evidence="1 2">
    <name type="scientific">Corynebacterium durum F0235</name>
    <dbReference type="NCBI Taxonomy" id="1035195"/>
    <lineage>
        <taxon>Bacteria</taxon>
        <taxon>Bacillati</taxon>
        <taxon>Actinomycetota</taxon>
        <taxon>Actinomycetes</taxon>
        <taxon>Mycobacteriales</taxon>
        <taxon>Corynebacteriaceae</taxon>
        <taxon>Corynebacterium</taxon>
    </lineage>
</organism>
<dbReference type="STRING" id="1035195.HMPREF9997_01479"/>
<proteinExistence type="predicted"/>
<dbReference type="RefSeq" id="WP_006063709.1">
    <property type="nucleotide sequence ID" value="NZ_KB290831.1"/>
</dbReference>
<keyword evidence="2" id="KW-1185">Reference proteome</keyword>
<sequence length="168" mass="19817">MNNFVEQYTRLATEEQRENFLIGYNNDNEEPFNDDEVDILLRDLHSTSEPFFKVAIINCLARNSNSFFVKNALITLISDMSEDELVLSHAAQDLRWYRLDADDYQVVFDALVEYHGKERYENCTSSLIRILYRNRKKGALPYLLELRSRGFYQGVYWVDNAELEQPLL</sequence>
<evidence type="ECO:0000313" key="2">
    <source>
        <dbReference type="Proteomes" id="UP000010445"/>
    </source>
</evidence>
<dbReference type="EMBL" id="AMEM01000018">
    <property type="protein sequence ID" value="EKX90264.1"/>
    <property type="molecule type" value="Genomic_DNA"/>
</dbReference>
<dbReference type="AlphaFoldDB" id="L1MH49"/>
<gene>
    <name evidence="1" type="ORF">HMPREF9997_01479</name>
</gene>
<protein>
    <recommendedName>
        <fullName evidence="3">HEAT repeat domain-containing protein</fullName>
    </recommendedName>
</protein>
<comment type="caution">
    <text evidence="1">The sequence shown here is derived from an EMBL/GenBank/DDBJ whole genome shotgun (WGS) entry which is preliminary data.</text>
</comment>
<dbReference type="HOGENOM" id="CLU_1583726_0_0_11"/>
<accession>L1MH49</accession>
<dbReference type="Proteomes" id="UP000010445">
    <property type="component" value="Unassembled WGS sequence"/>
</dbReference>
<evidence type="ECO:0000313" key="1">
    <source>
        <dbReference type="EMBL" id="EKX90264.1"/>
    </source>
</evidence>
<evidence type="ECO:0008006" key="3">
    <source>
        <dbReference type="Google" id="ProtNLM"/>
    </source>
</evidence>